<dbReference type="RefSeq" id="WP_138678865.1">
    <property type="nucleotide sequence ID" value="NZ_SWAD01000112.1"/>
</dbReference>
<keyword evidence="2" id="KW-1185">Reference proteome</keyword>
<name>A0A5S4EIP6_9PROT</name>
<evidence type="ECO:0000313" key="2">
    <source>
        <dbReference type="Proteomes" id="UP000306324"/>
    </source>
</evidence>
<dbReference type="EMBL" id="SWAD01000112">
    <property type="protein sequence ID" value="TMQ75198.1"/>
    <property type="molecule type" value="Genomic_DNA"/>
</dbReference>
<comment type="caution">
    <text evidence="1">The sequence shown here is derived from an EMBL/GenBank/DDBJ whole genome shotgun (WGS) entry which is preliminary data.</text>
</comment>
<gene>
    <name evidence="1" type="ORF">ACCUM_1796</name>
</gene>
<sequence>MLLDACLAIRFLKDRACCDLSLMNVEPDDSFVNGNQFDTVSFRNTFKGGKRWVPEPKLPEGDQSPAALLMCALDGSNPGYESVQRVTLACGVKPPKCCATSPRRFPT</sequence>
<protein>
    <submittedName>
        <fullName evidence="1">Uncharacterized protein</fullName>
    </submittedName>
</protein>
<dbReference type="Proteomes" id="UP000306324">
    <property type="component" value="Unassembled WGS sequence"/>
</dbReference>
<proteinExistence type="predicted"/>
<evidence type="ECO:0000313" key="1">
    <source>
        <dbReference type="EMBL" id="TMQ75198.1"/>
    </source>
</evidence>
<accession>A0A5S4EIP6</accession>
<reference evidence="1 2" key="1">
    <citation type="submission" date="2019-04" db="EMBL/GenBank/DDBJ databases">
        <title>A novel phosphate-accumulating bacterium identified in bioreactor for phosphate removal from wastewater.</title>
        <authorList>
            <person name="Kotlyarov R.Y."/>
            <person name="Beletsky A.V."/>
            <person name="Kallistova A.Y."/>
            <person name="Dorofeev A.G."/>
            <person name="Nikolaev Y.Y."/>
            <person name="Pimenov N.V."/>
            <person name="Ravin N.V."/>
            <person name="Mardanov A.V."/>
        </authorList>
    </citation>
    <scope>NUCLEOTIDE SEQUENCE [LARGE SCALE GENOMIC DNA]</scope>
    <source>
        <strain evidence="1 2">Bin19</strain>
    </source>
</reference>
<organism evidence="1 2">
    <name type="scientific">Candidatus Accumulibacter phosphatis</name>
    <dbReference type="NCBI Taxonomy" id="327160"/>
    <lineage>
        <taxon>Bacteria</taxon>
        <taxon>Pseudomonadati</taxon>
        <taxon>Pseudomonadota</taxon>
        <taxon>Betaproteobacteria</taxon>
        <taxon>Candidatus Accumulibacter</taxon>
    </lineage>
</organism>
<dbReference type="AlphaFoldDB" id="A0A5S4EIP6"/>